<dbReference type="SMART" id="SM00822">
    <property type="entry name" value="PKS_KR"/>
    <property type="match status" value="1"/>
</dbReference>
<dbReference type="AlphaFoldDB" id="A0A371DSR0"/>
<comment type="similarity">
    <text evidence="1">Belongs to the short-chain dehydrogenases/reductases (SDR) family.</text>
</comment>
<protein>
    <submittedName>
        <fullName evidence="5">Short-chain dehydrogenase</fullName>
    </submittedName>
</protein>
<organism evidence="5 6">
    <name type="scientific">Lentinus brumalis</name>
    <dbReference type="NCBI Taxonomy" id="2498619"/>
    <lineage>
        <taxon>Eukaryota</taxon>
        <taxon>Fungi</taxon>
        <taxon>Dikarya</taxon>
        <taxon>Basidiomycota</taxon>
        <taxon>Agaricomycotina</taxon>
        <taxon>Agaricomycetes</taxon>
        <taxon>Polyporales</taxon>
        <taxon>Polyporaceae</taxon>
        <taxon>Lentinus</taxon>
    </lineage>
</organism>
<dbReference type="InterPro" id="IPR036291">
    <property type="entry name" value="NAD(P)-bd_dom_sf"/>
</dbReference>
<dbReference type="PANTHER" id="PTHR43008">
    <property type="entry name" value="BENZIL REDUCTASE"/>
    <property type="match status" value="1"/>
</dbReference>
<dbReference type="InterPro" id="IPR002347">
    <property type="entry name" value="SDR_fam"/>
</dbReference>
<proteinExistence type="inferred from homology"/>
<evidence type="ECO:0000313" key="5">
    <source>
        <dbReference type="EMBL" id="RDX55579.1"/>
    </source>
</evidence>
<evidence type="ECO:0000259" key="4">
    <source>
        <dbReference type="SMART" id="SM00822"/>
    </source>
</evidence>
<dbReference type="OrthoDB" id="9876299at2759"/>
<dbReference type="InterPro" id="IPR020904">
    <property type="entry name" value="Sc_DH/Rdtase_CS"/>
</dbReference>
<accession>A0A371DSR0</accession>
<dbReference type="PANTHER" id="PTHR43008:SF8">
    <property type="entry name" value="BENZIL REDUCTASE ((S)-BENZOIN FORMING) IRC24"/>
    <property type="match status" value="1"/>
</dbReference>
<name>A0A371DSR0_9APHY</name>
<dbReference type="STRING" id="139420.A0A371DSR0"/>
<dbReference type="InterPro" id="IPR057326">
    <property type="entry name" value="KR_dom"/>
</dbReference>
<dbReference type="Pfam" id="PF00106">
    <property type="entry name" value="adh_short"/>
    <property type="match status" value="1"/>
</dbReference>
<feature type="domain" description="Ketoreductase" evidence="4">
    <location>
        <begin position="5"/>
        <end position="190"/>
    </location>
</feature>
<dbReference type="GO" id="GO:0050664">
    <property type="term" value="F:oxidoreductase activity, acting on NAD(P)H, oxygen as acceptor"/>
    <property type="evidence" value="ECO:0007669"/>
    <property type="project" value="TreeGrafter"/>
</dbReference>
<dbReference type="PRINTS" id="PR00081">
    <property type="entry name" value="GDHRDH"/>
</dbReference>
<reference evidence="5 6" key="1">
    <citation type="journal article" date="2018" name="Biotechnol. Biofuels">
        <title>Integrative visual omics of the white-rot fungus Polyporus brumalis exposes the biotechnological potential of its oxidative enzymes for delignifying raw plant biomass.</title>
        <authorList>
            <person name="Miyauchi S."/>
            <person name="Rancon A."/>
            <person name="Drula E."/>
            <person name="Hage H."/>
            <person name="Chaduli D."/>
            <person name="Favel A."/>
            <person name="Grisel S."/>
            <person name="Henrissat B."/>
            <person name="Herpoel-Gimbert I."/>
            <person name="Ruiz-Duenas F.J."/>
            <person name="Chevret D."/>
            <person name="Hainaut M."/>
            <person name="Lin J."/>
            <person name="Wang M."/>
            <person name="Pangilinan J."/>
            <person name="Lipzen A."/>
            <person name="Lesage-Meessen L."/>
            <person name="Navarro D."/>
            <person name="Riley R."/>
            <person name="Grigoriev I.V."/>
            <person name="Zhou S."/>
            <person name="Raouche S."/>
            <person name="Rosso M.N."/>
        </authorList>
    </citation>
    <scope>NUCLEOTIDE SEQUENCE [LARGE SCALE GENOMIC DNA]</scope>
    <source>
        <strain evidence="5 6">BRFM 1820</strain>
    </source>
</reference>
<dbReference type="FunFam" id="3.40.50.720:FF:000281">
    <property type="entry name" value="Uncharacterized oxidoreductase YIR035C"/>
    <property type="match status" value="1"/>
</dbReference>
<gene>
    <name evidence="5" type="ORF">OH76DRAFT_1339073</name>
</gene>
<evidence type="ECO:0000256" key="3">
    <source>
        <dbReference type="ARBA" id="ARBA00023002"/>
    </source>
</evidence>
<evidence type="ECO:0000256" key="2">
    <source>
        <dbReference type="ARBA" id="ARBA00022857"/>
    </source>
</evidence>
<keyword evidence="2" id="KW-0521">NADP</keyword>
<dbReference type="SUPFAM" id="SSF51735">
    <property type="entry name" value="NAD(P)-binding Rossmann-fold domains"/>
    <property type="match status" value="1"/>
</dbReference>
<sequence>MAARPTVLLTGASKGLGLAIARILLETFNANVVALSRTRGPDLQSLVDSHKEALLALECDVTDAAAVDTAVSRGLEKYKSIDGVILNAGVLEPLGNIVSKDVSLDQWKQHFDVNFFSLVSALRATVPELRKSPHGGRVVFVSSGAATGNTPTWGPYNAGKAAMNSLCRTIAVEEPDVTFVAVRPGMVNTPMQALVREKGATTMPAATLKKFTDAFEQNKLVAPEDAGHVAAALALKAPRFLTGQFVSWDAEECKPFRR</sequence>
<dbReference type="EMBL" id="KZ857382">
    <property type="protein sequence ID" value="RDX55579.1"/>
    <property type="molecule type" value="Genomic_DNA"/>
</dbReference>
<keyword evidence="3" id="KW-0560">Oxidoreductase</keyword>
<keyword evidence="6" id="KW-1185">Reference proteome</keyword>
<evidence type="ECO:0000313" key="6">
    <source>
        <dbReference type="Proteomes" id="UP000256964"/>
    </source>
</evidence>
<dbReference type="Gene3D" id="3.40.50.720">
    <property type="entry name" value="NAD(P)-binding Rossmann-like Domain"/>
    <property type="match status" value="1"/>
</dbReference>
<dbReference type="Proteomes" id="UP000256964">
    <property type="component" value="Unassembled WGS sequence"/>
</dbReference>
<evidence type="ECO:0000256" key="1">
    <source>
        <dbReference type="ARBA" id="ARBA00006484"/>
    </source>
</evidence>
<dbReference type="PROSITE" id="PS00061">
    <property type="entry name" value="ADH_SHORT"/>
    <property type="match status" value="1"/>
</dbReference>